<dbReference type="KEGG" id="bths:CNY62_04370"/>
<evidence type="ECO:0000259" key="1">
    <source>
        <dbReference type="Pfam" id="PF03551"/>
    </source>
</evidence>
<gene>
    <name evidence="2" type="ORF">CNY62_04370</name>
</gene>
<dbReference type="InterPro" id="IPR036390">
    <property type="entry name" value="WH_DNA-bd_sf"/>
</dbReference>
<dbReference type="STRING" id="2756.BFR44_07500"/>
<evidence type="ECO:0000313" key="3">
    <source>
        <dbReference type="Proteomes" id="UP000243591"/>
    </source>
</evidence>
<dbReference type="AlphaFoldDB" id="A0A291KEQ0"/>
<dbReference type="PANTHER" id="PTHR33169:SF26">
    <property type="entry name" value="CONSERVED PROTEIN"/>
    <property type="match status" value="1"/>
</dbReference>
<name>A0A291KEQ0_BROTH</name>
<dbReference type="Pfam" id="PF03551">
    <property type="entry name" value="PadR"/>
    <property type="match status" value="1"/>
</dbReference>
<evidence type="ECO:0000313" key="2">
    <source>
        <dbReference type="EMBL" id="ATF25687.1"/>
    </source>
</evidence>
<dbReference type="SUPFAM" id="SSF46785">
    <property type="entry name" value="Winged helix' DNA-binding domain"/>
    <property type="match status" value="1"/>
</dbReference>
<sequence>MLPMKKIYTLFILGTLMEKDMHGYLLKSVLNDVLGPFKKISWGVLYPLIHELSEVGLIEAIVRESNDKSKKDYQITEKGRLEFNKLMVEPIEFKHLYMMHFKVKLSAIKWISRYDAVNIYANYVQYTTILINYKKSILAHEINEHVNGLIETEMKELQLARKWSKQMIKKL</sequence>
<reference evidence="2 3" key="1">
    <citation type="submission" date="2017-09" db="EMBL/GenBank/DDBJ databases">
        <title>Complete Genome Sequences of Two Strains of the Meat Spoilage Bacterium Brochothrix thermosphacta Isolated from Ground Chicken.</title>
        <authorList>
            <person name="Paoli G.C."/>
            <person name="Wijey C."/>
            <person name="Chen C.-Y."/>
            <person name="Nguyen L."/>
            <person name="Yan X."/>
            <person name="Irwin P.L."/>
        </authorList>
    </citation>
    <scope>NUCLEOTIDE SEQUENCE [LARGE SCALE GENOMIC DNA]</scope>
    <source>
        <strain evidence="2 3">BI</strain>
    </source>
</reference>
<accession>A0A291KEQ0</accession>
<dbReference type="InterPro" id="IPR036388">
    <property type="entry name" value="WH-like_DNA-bd_sf"/>
</dbReference>
<dbReference type="InterPro" id="IPR005149">
    <property type="entry name" value="Tscrpt_reg_PadR_N"/>
</dbReference>
<keyword evidence="3" id="KW-1185">Reference proteome</keyword>
<dbReference type="InterPro" id="IPR052509">
    <property type="entry name" value="Metal_resp_DNA-bind_regulator"/>
</dbReference>
<dbReference type="EMBL" id="CP023483">
    <property type="protein sequence ID" value="ATF25687.1"/>
    <property type="molecule type" value="Genomic_DNA"/>
</dbReference>
<dbReference type="Gene3D" id="1.10.10.10">
    <property type="entry name" value="Winged helix-like DNA-binding domain superfamily/Winged helix DNA-binding domain"/>
    <property type="match status" value="1"/>
</dbReference>
<proteinExistence type="predicted"/>
<feature type="domain" description="Transcription regulator PadR N-terminal" evidence="1">
    <location>
        <begin position="12"/>
        <end position="84"/>
    </location>
</feature>
<dbReference type="Proteomes" id="UP000243591">
    <property type="component" value="Chromosome"/>
</dbReference>
<dbReference type="PANTHER" id="PTHR33169">
    <property type="entry name" value="PADR-FAMILY TRANSCRIPTIONAL REGULATOR"/>
    <property type="match status" value="1"/>
</dbReference>
<protein>
    <submittedName>
        <fullName evidence="2">PadR family transcriptional regulator</fullName>
    </submittedName>
</protein>
<organism evidence="2 3">
    <name type="scientific">Brochothrix thermosphacta</name>
    <name type="common">Microbacterium thermosphactum</name>
    <dbReference type="NCBI Taxonomy" id="2756"/>
    <lineage>
        <taxon>Bacteria</taxon>
        <taxon>Bacillati</taxon>
        <taxon>Bacillota</taxon>
        <taxon>Bacilli</taxon>
        <taxon>Bacillales</taxon>
        <taxon>Listeriaceae</taxon>
        <taxon>Brochothrix</taxon>
    </lineage>
</organism>